<proteinExistence type="predicted"/>
<dbReference type="EMBL" id="CABVGP010000003">
    <property type="protein sequence ID" value="VVJ24581.1"/>
    <property type="molecule type" value="Genomic_DNA"/>
</dbReference>
<name>A0A6I8M9G5_9PSEU</name>
<dbReference type="Proteomes" id="UP000399805">
    <property type="component" value="Unassembled WGS sequence"/>
</dbReference>
<gene>
    <name evidence="1" type="ORF">AA23TX_09446</name>
</gene>
<organism evidence="1 2">
    <name type="scientific">Amycolatopsis camponoti</name>
    <dbReference type="NCBI Taxonomy" id="2606593"/>
    <lineage>
        <taxon>Bacteria</taxon>
        <taxon>Bacillati</taxon>
        <taxon>Actinomycetota</taxon>
        <taxon>Actinomycetes</taxon>
        <taxon>Pseudonocardiales</taxon>
        <taxon>Pseudonocardiaceae</taxon>
        <taxon>Amycolatopsis</taxon>
    </lineage>
</organism>
<evidence type="ECO:0000313" key="2">
    <source>
        <dbReference type="Proteomes" id="UP000399805"/>
    </source>
</evidence>
<evidence type="ECO:0000313" key="1">
    <source>
        <dbReference type="EMBL" id="VVJ24581.1"/>
    </source>
</evidence>
<sequence>MRGKGGRVRRANTRYASGRIRVKDQRIGASMRRTDQCRVPDSAVNSYKPRRCWGFSARSAPERLS</sequence>
<reference evidence="1 2" key="1">
    <citation type="submission" date="2019-09" db="EMBL/GenBank/DDBJ databases">
        <authorList>
            <person name="Leyn A S."/>
        </authorList>
    </citation>
    <scope>NUCLEOTIDE SEQUENCE [LARGE SCALE GENOMIC DNA]</scope>
    <source>
        <strain evidence="1">AA231_1</strain>
    </source>
</reference>
<keyword evidence="2" id="KW-1185">Reference proteome</keyword>
<accession>A0A6I8M9G5</accession>
<protein>
    <submittedName>
        <fullName evidence="1">Uncharacterized protein</fullName>
    </submittedName>
</protein>
<dbReference type="AlphaFoldDB" id="A0A6I8M9G5"/>